<dbReference type="InParanoid" id="A0A1C7NNF5"/>
<dbReference type="EMBL" id="LUGH01000130">
    <property type="protein sequence ID" value="OBZ88804.1"/>
    <property type="molecule type" value="Genomic_DNA"/>
</dbReference>
<reference evidence="1 2" key="1">
    <citation type="submission" date="2016-03" db="EMBL/GenBank/DDBJ databases">
        <title>Choanephora cucurbitarum.</title>
        <authorList>
            <person name="Min B."/>
            <person name="Park H."/>
            <person name="Park J.-H."/>
            <person name="Shin H.-D."/>
            <person name="Choi I.-G."/>
        </authorList>
    </citation>
    <scope>NUCLEOTIDE SEQUENCE [LARGE SCALE GENOMIC DNA]</scope>
    <source>
        <strain evidence="1 2">KUS-F28377</strain>
    </source>
</reference>
<gene>
    <name evidence="1" type="ORF">A0J61_03140</name>
</gene>
<proteinExistence type="predicted"/>
<comment type="caution">
    <text evidence="1">The sequence shown here is derived from an EMBL/GenBank/DDBJ whole genome shotgun (WGS) entry which is preliminary data.</text>
</comment>
<keyword evidence="2" id="KW-1185">Reference proteome</keyword>
<sequence>MALAFFVPEFVGNASEFGLGVEFSAVAQVVVLVFYNSSLSFASLGAKLDLSLANMRSGSDAFLIQGSPYHLIEPVILENGTTLTFTSIYIPMT</sequence>
<name>A0A1C7NNF5_9FUNG</name>
<protein>
    <submittedName>
        <fullName evidence="1">Uncharacterized protein</fullName>
    </submittedName>
</protein>
<accession>A0A1C7NNF5</accession>
<dbReference type="AlphaFoldDB" id="A0A1C7NNF5"/>
<evidence type="ECO:0000313" key="2">
    <source>
        <dbReference type="Proteomes" id="UP000093000"/>
    </source>
</evidence>
<organism evidence="1 2">
    <name type="scientific">Choanephora cucurbitarum</name>
    <dbReference type="NCBI Taxonomy" id="101091"/>
    <lineage>
        <taxon>Eukaryota</taxon>
        <taxon>Fungi</taxon>
        <taxon>Fungi incertae sedis</taxon>
        <taxon>Mucoromycota</taxon>
        <taxon>Mucoromycotina</taxon>
        <taxon>Mucoromycetes</taxon>
        <taxon>Mucorales</taxon>
        <taxon>Mucorineae</taxon>
        <taxon>Choanephoraceae</taxon>
        <taxon>Choanephoroideae</taxon>
        <taxon>Choanephora</taxon>
    </lineage>
</organism>
<evidence type="ECO:0000313" key="1">
    <source>
        <dbReference type="EMBL" id="OBZ88804.1"/>
    </source>
</evidence>
<dbReference type="Proteomes" id="UP000093000">
    <property type="component" value="Unassembled WGS sequence"/>
</dbReference>